<evidence type="ECO:0000313" key="6">
    <source>
        <dbReference type="Proteomes" id="UP000578697"/>
    </source>
</evidence>
<organism evidence="4 6">
    <name type="scientific">Treponema rectale</name>
    <dbReference type="NCBI Taxonomy" id="744512"/>
    <lineage>
        <taxon>Bacteria</taxon>
        <taxon>Pseudomonadati</taxon>
        <taxon>Spirochaetota</taxon>
        <taxon>Spirochaetia</taxon>
        <taxon>Spirochaetales</taxon>
        <taxon>Treponemataceae</taxon>
        <taxon>Treponema</taxon>
    </lineage>
</organism>
<evidence type="ECO:0000313" key="4">
    <source>
        <dbReference type="EMBL" id="MBB5218194.1"/>
    </source>
</evidence>
<dbReference type="InterPro" id="IPR052016">
    <property type="entry name" value="Bact_Sigma-Reg"/>
</dbReference>
<dbReference type="CDD" id="cd06225">
    <property type="entry name" value="HAMP"/>
    <property type="match status" value="1"/>
</dbReference>
<dbReference type="AlphaFoldDB" id="A0A840SBI9"/>
<accession>A0A840SBI9</accession>
<dbReference type="GO" id="GO:0007165">
    <property type="term" value="P:signal transduction"/>
    <property type="evidence" value="ECO:0007669"/>
    <property type="project" value="InterPro"/>
</dbReference>
<evidence type="ECO:0000256" key="1">
    <source>
        <dbReference type="ARBA" id="ARBA00022801"/>
    </source>
</evidence>
<dbReference type="GO" id="GO:0016020">
    <property type="term" value="C:membrane"/>
    <property type="evidence" value="ECO:0007669"/>
    <property type="project" value="InterPro"/>
</dbReference>
<dbReference type="RefSeq" id="WP_184651622.1">
    <property type="nucleotide sequence ID" value="NZ_JACHFR010000001.1"/>
</dbReference>
<proteinExistence type="predicted"/>
<sequence length="543" mass="60893">MQSEGKTYKTFPLSSLTVKLPFYLALFCTILILANGTLGYRVFMHLFEKQYRAVTEQIANTALSYIDADRITSYAQGAPADEAWMESDRMLDALTVSAQLAYIYVTIPDEKYESRVYVFDTVHPQVVNGKKYPLGQVNSLLKYDDDYIENLRRVMEHGEPYIRFVYNERGGHVTTSVPVIDSHGKTVAIMSIVKPMSEVSEFKESYRRSVTINSSIITGIFVVIFIIILLFMVVRPVSMITHETAHFAEHGGKISNKLSRIKGRDELGILARSVEKMSVDMNSYIDVLTRTTAEKERLSAELDVATQIQANMLPRIFPPYADHPELELYASMEPAKEVGGDFYDFFVIDDDHFAVVVGDVSGKGVPAALFMVVAKTLLKNVAMQGFGPAEIFTMVNSQLCEGNDAGLFVTCWLGILTISTGELKFANAGHTSPVLRHENKCEFLVSKPDLMLAAMEGIKYSEHSLQFYGGDSIFLYTDGITEAVNGKEELYGEERLLSCLKNCDCMNSRELLKAVRADIDRFTDVTPQFDDITMLEFKLKNGE</sequence>
<feature type="transmembrane region" description="Helical" evidence="2">
    <location>
        <begin position="20"/>
        <end position="43"/>
    </location>
</feature>
<dbReference type="InterPro" id="IPR036457">
    <property type="entry name" value="PPM-type-like_dom_sf"/>
</dbReference>
<name>A0A840SBI9_9SPIR</name>
<evidence type="ECO:0000256" key="2">
    <source>
        <dbReference type="SAM" id="Phobius"/>
    </source>
</evidence>
<gene>
    <name evidence="5" type="ORF">DYE49_06380</name>
    <name evidence="4" type="ORF">HNP77_000538</name>
</gene>
<evidence type="ECO:0000259" key="3">
    <source>
        <dbReference type="PROSITE" id="PS50885"/>
    </source>
</evidence>
<feature type="domain" description="HAMP" evidence="3">
    <location>
        <begin position="231"/>
        <end position="286"/>
    </location>
</feature>
<evidence type="ECO:0000313" key="5">
    <source>
        <dbReference type="EMBL" id="QOS40101.1"/>
    </source>
</evidence>
<dbReference type="EMBL" id="JACHFR010000001">
    <property type="protein sequence ID" value="MBB5218194.1"/>
    <property type="molecule type" value="Genomic_DNA"/>
</dbReference>
<dbReference type="Proteomes" id="UP000578697">
    <property type="component" value="Unassembled WGS sequence"/>
</dbReference>
<keyword evidence="1 4" id="KW-0378">Hydrolase</keyword>
<dbReference type="Pfam" id="PF07228">
    <property type="entry name" value="SpoIIE"/>
    <property type="match status" value="1"/>
</dbReference>
<dbReference type="PANTHER" id="PTHR43156">
    <property type="entry name" value="STAGE II SPORULATION PROTEIN E-RELATED"/>
    <property type="match status" value="1"/>
</dbReference>
<keyword evidence="2" id="KW-0472">Membrane</keyword>
<evidence type="ECO:0000313" key="7">
    <source>
        <dbReference type="Proteomes" id="UP000593591"/>
    </source>
</evidence>
<dbReference type="GO" id="GO:0016791">
    <property type="term" value="F:phosphatase activity"/>
    <property type="evidence" value="ECO:0007669"/>
    <property type="project" value="TreeGrafter"/>
</dbReference>
<reference evidence="5 7" key="1">
    <citation type="submission" date="2018-08" db="EMBL/GenBank/DDBJ databases">
        <title>The first complete genome of Treponema rectale (CHPAT), a commensal spirochete of the bovine rectum.</title>
        <authorList>
            <person name="Staton G.J."/>
            <person name="Clegg S.R."/>
            <person name="Carter S.D."/>
            <person name="Radford A.D."/>
            <person name="Darby A."/>
            <person name="Hall N."/>
            <person name="Birtles R.J."/>
            <person name="Evans N.J."/>
        </authorList>
    </citation>
    <scope>NUCLEOTIDE SEQUENCE [LARGE SCALE GENOMIC DNA]</scope>
    <source>
        <strain evidence="5 7">CHPA</strain>
    </source>
</reference>
<dbReference type="SMART" id="SM00331">
    <property type="entry name" value="PP2C_SIG"/>
    <property type="match status" value="1"/>
</dbReference>
<dbReference type="Gene3D" id="6.10.340.10">
    <property type="match status" value="1"/>
</dbReference>
<dbReference type="InterPro" id="IPR003660">
    <property type="entry name" value="HAMP_dom"/>
</dbReference>
<keyword evidence="2" id="KW-1133">Transmembrane helix</keyword>
<dbReference type="PROSITE" id="PS50885">
    <property type="entry name" value="HAMP"/>
    <property type="match status" value="1"/>
</dbReference>
<keyword evidence="6" id="KW-1185">Reference proteome</keyword>
<dbReference type="EMBL" id="CP031517">
    <property type="protein sequence ID" value="QOS40101.1"/>
    <property type="molecule type" value="Genomic_DNA"/>
</dbReference>
<dbReference type="EC" id="3.1.3.3" evidence="4"/>
<dbReference type="SUPFAM" id="SSF81606">
    <property type="entry name" value="PP2C-like"/>
    <property type="match status" value="1"/>
</dbReference>
<feature type="transmembrane region" description="Helical" evidence="2">
    <location>
        <begin position="210"/>
        <end position="234"/>
    </location>
</feature>
<dbReference type="InterPro" id="IPR001932">
    <property type="entry name" value="PPM-type_phosphatase-like_dom"/>
</dbReference>
<protein>
    <submittedName>
        <fullName evidence="4">Sigma-B regulation protein RsbU (Phosphoserine phosphatase)</fullName>
        <ecNumber evidence="4">3.1.3.3</ecNumber>
    </submittedName>
</protein>
<dbReference type="KEGG" id="trc:DYE49_06380"/>
<dbReference type="Proteomes" id="UP000593591">
    <property type="component" value="Chromosome"/>
</dbReference>
<dbReference type="PANTHER" id="PTHR43156:SF2">
    <property type="entry name" value="STAGE II SPORULATION PROTEIN E"/>
    <property type="match status" value="1"/>
</dbReference>
<dbReference type="Gene3D" id="3.60.40.10">
    <property type="entry name" value="PPM-type phosphatase domain"/>
    <property type="match status" value="1"/>
</dbReference>
<reference evidence="4 6" key="2">
    <citation type="submission" date="2020-08" db="EMBL/GenBank/DDBJ databases">
        <title>Genomic Encyclopedia of Type Strains, Phase IV (KMG-IV): sequencing the most valuable type-strain genomes for metagenomic binning, comparative biology and taxonomic classification.</title>
        <authorList>
            <person name="Goeker M."/>
        </authorList>
    </citation>
    <scope>NUCLEOTIDE SEQUENCE [LARGE SCALE GENOMIC DNA]</scope>
    <source>
        <strain evidence="4 6">DSM 103679</strain>
    </source>
</reference>
<keyword evidence="2" id="KW-0812">Transmembrane</keyword>